<dbReference type="AlphaFoldDB" id="A0A2V1AU41"/>
<gene>
    <name evidence="2" type="ORF">CXQ85_000266</name>
</gene>
<evidence type="ECO:0000313" key="3">
    <source>
        <dbReference type="Proteomes" id="UP000244309"/>
    </source>
</evidence>
<sequence length="315" mass="34983">MKLSILYATTAAAASTFQIMTLRSGTPYQGGRLGSSSGQVVYAGGSEIKWVLNDDGSLADKNSKKYLTVEDGWFVFSDTAEKAFSLDADRLAYNDEPSFGICPDDHGRVQFNGTCSDYTGVALQAVGKKFSFGYHPDRFHWPGEEPESSSASESPHTTIAKREPTNAGGAIYDPSNTNPASIQEPKPKNGEEFSLTVSKNRGWFWHWTKIKKFDLHPHVYSLSRKSGKEVKFSFQDDGKSLTDSDGRDVIVRDNGEMGEVAPDGHEKASPYFDVKNGYLLFNGDSWWWACPNDVDDLYVSKKECENGKAFNFRVR</sequence>
<dbReference type="STRING" id="45357.A0A2V1AU41"/>
<protein>
    <submittedName>
        <fullName evidence="2">Uncharacterized protein</fullName>
    </submittedName>
</protein>
<name>A0A2V1AU41_9ASCO</name>
<evidence type="ECO:0000256" key="1">
    <source>
        <dbReference type="SAM" id="MobiDB-lite"/>
    </source>
</evidence>
<evidence type="ECO:0000313" key="2">
    <source>
        <dbReference type="EMBL" id="PVH21294.1"/>
    </source>
</evidence>
<dbReference type="VEuPathDB" id="FungiDB:CXQ85_000266"/>
<dbReference type="RefSeq" id="XP_025342234.1">
    <property type="nucleotide sequence ID" value="XM_025484019.1"/>
</dbReference>
<dbReference type="Proteomes" id="UP000244309">
    <property type="component" value="Unassembled WGS sequence"/>
</dbReference>
<dbReference type="OrthoDB" id="4084890at2759"/>
<accession>A0A2V1AU41</accession>
<reference evidence="2 3" key="1">
    <citation type="submission" date="2017-12" db="EMBL/GenBank/DDBJ databases">
        <title>Genome Sequence of a Multidrug-Resistant Candida haemulonii Isolate from a Patient with Chronic Leg Ulcers in Israel.</title>
        <authorList>
            <person name="Chow N.A."/>
            <person name="Gade L."/>
            <person name="Batra D."/>
            <person name="Rowe L.A."/>
            <person name="Ben-Ami R."/>
            <person name="Loparev V.N."/>
            <person name="Litvintseva A.P."/>
        </authorList>
    </citation>
    <scope>NUCLEOTIDE SEQUENCE [LARGE SCALE GENOMIC DNA]</scope>
    <source>
        <strain evidence="2 3">B11899</strain>
    </source>
</reference>
<comment type="caution">
    <text evidence="2">The sequence shown here is derived from an EMBL/GenBank/DDBJ whole genome shotgun (WGS) entry which is preliminary data.</text>
</comment>
<dbReference type="EMBL" id="PKFO01000005">
    <property type="protein sequence ID" value="PVH21294.1"/>
    <property type="molecule type" value="Genomic_DNA"/>
</dbReference>
<feature type="region of interest" description="Disordered" evidence="1">
    <location>
        <begin position="141"/>
        <end position="192"/>
    </location>
</feature>
<keyword evidence="3" id="KW-1185">Reference proteome</keyword>
<proteinExistence type="predicted"/>
<organism evidence="2 3">
    <name type="scientific">Candidozyma haemuli</name>
    <dbReference type="NCBI Taxonomy" id="45357"/>
    <lineage>
        <taxon>Eukaryota</taxon>
        <taxon>Fungi</taxon>
        <taxon>Dikarya</taxon>
        <taxon>Ascomycota</taxon>
        <taxon>Saccharomycotina</taxon>
        <taxon>Pichiomycetes</taxon>
        <taxon>Metschnikowiaceae</taxon>
        <taxon>Candidozyma</taxon>
    </lineage>
</organism>
<dbReference type="GeneID" id="37005599"/>